<accession>A0A844GBK9</accession>
<sequence>MQARYIQRGESIDFVPERDIAAGEIVIRNGLIGVARIPVKKGTLGSLALSGVFDVTKPVRCAFSVGAAVYWDTVRQSAVTSGELLLGLAAESSKLNDSHVRVILNSGGITISNNEATLNWQTIN</sequence>
<dbReference type="RefSeq" id="WP_154420910.1">
    <property type="nucleotide sequence ID" value="NZ_VUNS01000052.1"/>
</dbReference>
<protein>
    <submittedName>
        <fullName evidence="1">DUF2190 family protein</fullName>
    </submittedName>
</protein>
<name>A0A844GBK9_9BACT</name>
<gene>
    <name evidence="1" type="ORF">FYJ85_22215</name>
</gene>
<dbReference type="EMBL" id="VUNS01000052">
    <property type="protein sequence ID" value="MST99748.1"/>
    <property type="molecule type" value="Genomic_DNA"/>
</dbReference>
<evidence type="ECO:0000313" key="1">
    <source>
        <dbReference type="EMBL" id="MST99748.1"/>
    </source>
</evidence>
<evidence type="ECO:0000313" key="2">
    <source>
        <dbReference type="Proteomes" id="UP000435649"/>
    </source>
</evidence>
<dbReference type="Pfam" id="PF09956">
    <property type="entry name" value="Phage_cement_2"/>
    <property type="match status" value="1"/>
</dbReference>
<organism evidence="1 2">
    <name type="scientific">Victivallis lenta</name>
    <dbReference type="NCBI Taxonomy" id="2606640"/>
    <lineage>
        <taxon>Bacteria</taxon>
        <taxon>Pseudomonadati</taxon>
        <taxon>Lentisphaerota</taxon>
        <taxon>Lentisphaeria</taxon>
        <taxon>Victivallales</taxon>
        <taxon>Victivallaceae</taxon>
        <taxon>Victivallis</taxon>
    </lineage>
</organism>
<dbReference type="InterPro" id="IPR011231">
    <property type="entry name" value="Phage_VT1-Sakai_H0018"/>
</dbReference>
<dbReference type="Proteomes" id="UP000435649">
    <property type="component" value="Unassembled WGS sequence"/>
</dbReference>
<reference evidence="1 2" key="1">
    <citation type="submission" date="2019-08" db="EMBL/GenBank/DDBJ databases">
        <title>In-depth cultivation of the pig gut microbiome towards novel bacterial diversity and tailored functional studies.</title>
        <authorList>
            <person name="Wylensek D."/>
            <person name="Hitch T.C.A."/>
            <person name="Clavel T."/>
        </authorList>
    </citation>
    <scope>NUCLEOTIDE SEQUENCE [LARGE SCALE GENOMIC DNA]</scope>
    <source>
        <strain evidence="1 2">BBE-744-WT-12</strain>
    </source>
</reference>
<dbReference type="AlphaFoldDB" id="A0A844GBK9"/>
<keyword evidence="2" id="KW-1185">Reference proteome</keyword>
<comment type="caution">
    <text evidence="1">The sequence shown here is derived from an EMBL/GenBank/DDBJ whole genome shotgun (WGS) entry which is preliminary data.</text>
</comment>
<proteinExistence type="predicted"/>